<keyword evidence="3" id="KW-1185">Reference proteome</keyword>
<dbReference type="AlphaFoldDB" id="A0A167SXN9"/>
<feature type="compositionally biased region" description="Low complexity" evidence="1">
    <location>
        <begin position="269"/>
        <end position="286"/>
    </location>
</feature>
<evidence type="ECO:0000313" key="2">
    <source>
        <dbReference type="EMBL" id="OAA60037.1"/>
    </source>
</evidence>
<feature type="compositionally biased region" description="Low complexity" evidence="1">
    <location>
        <begin position="22"/>
        <end position="33"/>
    </location>
</feature>
<organism evidence="2 3">
    <name type="scientific">Cordyceps fumosorosea (strain ARSEF 2679)</name>
    <name type="common">Isaria fumosorosea</name>
    <dbReference type="NCBI Taxonomy" id="1081104"/>
    <lineage>
        <taxon>Eukaryota</taxon>
        <taxon>Fungi</taxon>
        <taxon>Dikarya</taxon>
        <taxon>Ascomycota</taxon>
        <taxon>Pezizomycotina</taxon>
        <taxon>Sordariomycetes</taxon>
        <taxon>Hypocreomycetidae</taxon>
        <taxon>Hypocreales</taxon>
        <taxon>Cordycipitaceae</taxon>
        <taxon>Cordyceps</taxon>
    </lineage>
</organism>
<evidence type="ECO:0000256" key="1">
    <source>
        <dbReference type="SAM" id="MobiDB-lite"/>
    </source>
</evidence>
<dbReference type="OrthoDB" id="4775454at2759"/>
<dbReference type="RefSeq" id="XP_018703150.1">
    <property type="nucleotide sequence ID" value="XM_018849652.1"/>
</dbReference>
<feature type="compositionally biased region" description="Polar residues" evidence="1">
    <location>
        <begin position="318"/>
        <end position="331"/>
    </location>
</feature>
<dbReference type="EMBL" id="AZHB01000015">
    <property type="protein sequence ID" value="OAA60037.1"/>
    <property type="molecule type" value="Genomic_DNA"/>
</dbReference>
<feature type="region of interest" description="Disordered" evidence="1">
    <location>
        <begin position="191"/>
        <end position="298"/>
    </location>
</feature>
<sequence length="369" mass="41237">MDRRSKMAEIKLVSKYYPVANYSYPSPTSPTSSHLDRCSVGSEASTPGLIDDRTDSEVSQEDDYQHGSHATELWDNFWQAGGEWRLEIEEHRTLRQHKSNKPVEISWPLPDRRTNNTTINMRKASPTYSAFPSLKPLPPMPSIVPAPLSPISPAAVSPCAPPPRPRRPEALLTPCLKQPGQNTATWISAAPAMPALGTDNRPKTSSGTTNRPKKSMDSGHVRSRSNVGIHSVVPRRSLEDITKAPSTTHEQPPHVPRHYKSTTYLGAARQLQRQQQLQQQQQQWQQPEPQSVFEDDSDCEESAGISFFRFHKRAASEKSPTTTVAQDSTSLRKGRNRADTIPAPTTKSPAPERERKVDVFGRMLGRRSR</sequence>
<name>A0A167SXN9_CORFA</name>
<proteinExistence type="predicted"/>
<accession>A0A167SXN9</accession>
<dbReference type="STRING" id="1081104.A0A167SXN9"/>
<dbReference type="Proteomes" id="UP000076744">
    <property type="component" value="Unassembled WGS sequence"/>
</dbReference>
<gene>
    <name evidence="2" type="ORF">ISF_06048</name>
</gene>
<protein>
    <submittedName>
        <fullName evidence="2">Uncharacterized protein</fullName>
    </submittedName>
</protein>
<dbReference type="GeneID" id="30022340"/>
<comment type="caution">
    <text evidence="2">The sequence shown here is derived from an EMBL/GenBank/DDBJ whole genome shotgun (WGS) entry which is preliminary data.</text>
</comment>
<feature type="region of interest" description="Disordered" evidence="1">
    <location>
        <begin position="21"/>
        <end position="66"/>
    </location>
</feature>
<reference evidence="2 3" key="1">
    <citation type="journal article" date="2016" name="Genome Biol. Evol.">
        <title>Divergent and convergent evolution of fungal pathogenicity.</title>
        <authorList>
            <person name="Shang Y."/>
            <person name="Xiao G."/>
            <person name="Zheng P."/>
            <person name="Cen K."/>
            <person name="Zhan S."/>
            <person name="Wang C."/>
        </authorList>
    </citation>
    <scope>NUCLEOTIDE SEQUENCE [LARGE SCALE GENOMIC DNA]</scope>
    <source>
        <strain evidence="2 3">ARSEF 2679</strain>
    </source>
</reference>
<feature type="region of interest" description="Disordered" evidence="1">
    <location>
        <begin position="311"/>
        <end position="369"/>
    </location>
</feature>
<feature type="compositionally biased region" description="Basic and acidic residues" evidence="1">
    <location>
        <begin position="350"/>
        <end position="359"/>
    </location>
</feature>
<evidence type="ECO:0000313" key="3">
    <source>
        <dbReference type="Proteomes" id="UP000076744"/>
    </source>
</evidence>